<evidence type="ECO:0000313" key="1">
    <source>
        <dbReference type="EMBL" id="KGO86041.1"/>
    </source>
</evidence>
<accession>A0A0A2M347</accession>
<name>A0A0A2M347_9FLAO</name>
<evidence type="ECO:0008006" key="3">
    <source>
        <dbReference type="Google" id="ProtNLM"/>
    </source>
</evidence>
<dbReference type="Proteomes" id="UP000030152">
    <property type="component" value="Unassembled WGS sequence"/>
</dbReference>
<dbReference type="InterPro" id="IPR036922">
    <property type="entry name" value="Rieske_2Fe-2S_sf"/>
</dbReference>
<gene>
    <name evidence="1" type="ORF">Q765_13345</name>
</gene>
<organism evidence="1 2">
    <name type="scientific">Flavobacterium rivuli WB 3.3-2 = DSM 21788</name>
    <dbReference type="NCBI Taxonomy" id="1121895"/>
    <lineage>
        <taxon>Bacteria</taxon>
        <taxon>Pseudomonadati</taxon>
        <taxon>Bacteroidota</taxon>
        <taxon>Flavobacteriia</taxon>
        <taxon>Flavobacteriales</taxon>
        <taxon>Flavobacteriaceae</taxon>
        <taxon>Flavobacterium</taxon>
    </lineage>
</organism>
<evidence type="ECO:0000313" key="2">
    <source>
        <dbReference type="Proteomes" id="UP000030152"/>
    </source>
</evidence>
<dbReference type="RefSeq" id="WP_020214783.1">
    <property type="nucleotide sequence ID" value="NZ_JRLX01000014.1"/>
</dbReference>
<dbReference type="OrthoDB" id="1201186at2"/>
<reference evidence="1 2" key="1">
    <citation type="submission" date="2013-09" db="EMBL/GenBank/DDBJ databases">
        <authorList>
            <person name="Zeng Z."/>
            <person name="Chen C."/>
        </authorList>
    </citation>
    <scope>NUCLEOTIDE SEQUENCE [LARGE SCALE GENOMIC DNA]</scope>
    <source>
        <strain evidence="1 2">WB 3.3-2</strain>
    </source>
</reference>
<sequence>MKKYLTLLLALPFLLCCSKEEVRNNNPYLPNYNFDFPIDISFPTYDNLRYPTNPVVITAAGAGINGIIVMYTGSGYVAFENTCPNHEISTCSVLQRNGILTKCTCDDIEYSLFDGSPTTPARFGLKAYRVQVLNSTNIRVYN</sequence>
<dbReference type="Gene3D" id="2.102.10.10">
    <property type="entry name" value="Rieske [2Fe-2S] iron-sulphur domain"/>
    <property type="match status" value="1"/>
</dbReference>
<dbReference type="AlphaFoldDB" id="A0A0A2M347"/>
<dbReference type="EMBL" id="JRLX01000014">
    <property type="protein sequence ID" value="KGO86041.1"/>
    <property type="molecule type" value="Genomic_DNA"/>
</dbReference>
<dbReference type="SUPFAM" id="SSF50022">
    <property type="entry name" value="ISP domain"/>
    <property type="match status" value="1"/>
</dbReference>
<keyword evidence="2" id="KW-1185">Reference proteome</keyword>
<proteinExistence type="predicted"/>
<dbReference type="eggNOG" id="COG2146">
    <property type="taxonomic scope" value="Bacteria"/>
</dbReference>
<comment type="caution">
    <text evidence="1">The sequence shown here is derived from an EMBL/GenBank/DDBJ whole genome shotgun (WGS) entry which is preliminary data.</text>
</comment>
<protein>
    <recommendedName>
        <fullName evidence="3">Rieske domain-containing protein</fullName>
    </recommendedName>
</protein>
<dbReference type="STRING" id="1121895.GCA_000378485_03609"/>
<dbReference type="GO" id="GO:0051537">
    <property type="term" value="F:2 iron, 2 sulfur cluster binding"/>
    <property type="evidence" value="ECO:0007669"/>
    <property type="project" value="InterPro"/>
</dbReference>